<protein>
    <submittedName>
        <fullName evidence="2">Bifunctional diaminohydroxyphosphoribosylaminopyrimidine deaminase/5-amino-6-(5-phosphoribosylamino)uracil reductase RibD</fullName>
    </submittedName>
</protein>
<accession>A0ABS8WFT7</accession>
<dbReference type="InterPro" id="IPR002125">
    <property type="entry name" value="CMP_dCMP_dom"/>
</dbReference>
<proteinExistence type="predicted"/>
<dbReference type="EMBL" id="JAIMJA010000021">
    <property type="protein sequence ID" value="MCE2596553.1"/>
    <property type="molecule type" value="Genomic_DNA"/>
</dbReference>
<comment type="caution">
    <text evidence="2">The sequence shown here is derived from an EMBL/GenBank/DDBJ whole genome shotgun (WGS) entry which is preliminary data.</text>
</comment>
<dbReference type="PROSITE" id="PS51747">
    <property type="entry name" value="CYT_DCMP_DEAMINASES_2"/>
    <property type="match status" value="1"/>
</dbReference>
<dbReference type="PANTHER" id="PTHR11079:SF162">
    <property type="entry name" value="RIBOFLAVIN BIOSYNTHESIS PROTEIN PYRD, CHLOROPLASTIC"/>
    <property type="match status" value="1"/>
</dbReference>
<dbReference type="PANTHER" id="PTHR11079">
    <property type="entry name" value="CYTOSINE DEAMINASE FAMILY MEMBER"/>
    <property type="match status" value="1"/>
</dbReference>
<dbReference type="RefSeq" id="WP_233054192.1">
    <property type="nucleotide sequence ID" value="NZ_JAIMJA010000021.1"/>
</dbReference>
<dbReference type="Proteomes" id="UP001201273">
    <property type="component" value="Unassembled WGS sequence"/>
</dbReference>
<organism evidence="2 3">
    <name type="scientific">Motilimonas cestriensis</name>
    <dbReference type="NCBI Taxonomy" id="2742685"/>
    <lineage>
        <taxon>Bacteria</taxon>
        <taxon>Pseudomonadati</taxon>
        <taxon>Pseudomonadota</taxon>
        <taxon>Gammaproteobacteria</taxon>
        <taxon>Alteromonadales</taxon>
        <taxon>Alteromonadales genera incertae sedis</taxon>
        <taxon>Motilimonas</taxon>
    </lineage>
</organism>
<keyword evidence="3" id="KW-1185">Reference proteome</keyword>
<reference evidence="2 3" key="1">
    <citation type="journal article" date="2022" name="Environ. Microbiol. Rep.">
        <title>Eco-phylogenetic analyses reveal divergent evolution of vitamin B12 metabolism in the marine bacterial family 'Psychromonadaceae'.</title>
        <authorList>
            <person name="Jin X."/>
            <person name="Yang Y."/>
            <person name="Cao H."/>
            <person name="Gao B."/>
            <person name="Zhao Z."/>
        </authorList>
    </citation>
    <scope>NUCLEOTIDE SEQUENCE [LARGE SCALE GENOMIC DNA]</scope>
    <source>
        <strain evidence="2 3">MKS20</strain>
    </source>
</reference>
<evidence type="ECO:0000313" key="2">
    <source>
        <dbReference type="EMBL" id="MCE2596553.1"/>
    </source>
</evidence>
<name>A0ABS8WFT7_9GAMM</name>
<gene>
    <name evidence="2" type="ORF">K6Y31_17295</name>
</gene>
<dbReference type="SUPFAM" id="SSF53927">
    <property type="entry name" value="Cytidine deaminase-like"/>
    <property type="match status" value="1"/>
</dbReference>
<dbReference type="CDD" id="cd01284">
    <property type="entry name" value="Riboflavin_deaminase-reductase"/>
    <property type="match status" value="1"/>
</dbReference>
<evidence type="ECO:0000313" key="3">
    <source>
        <dbReference type="Proteomes" id="UP001201273"/>
    </source>
</evidence>
<evidence type="ECO:0000259" key="1">
    <source>
        <dbReference type="PROSITE" id="PS51747"/>
    </source>
</evidence>
<dbReference type="InterPro" id="IPR016193">
    <property type="entry name" value="Cytidine_deaminase-like"/>
</dbReference>
<dbReference type="Pfam" id="PF00383">
    <property type="entry name" value="dCMP_cyt_deam_1"/>
    <property type="match status" value="1"/>
</dbReference>
<feature type="domain" description="CMP/dCMP-type deaminase" evidence="1">
    <location>
        <begin position="4"/>
        <end position="124"/>
    </location>
</feature>
<sequence length="146" mass="15691">MKPEQIDFFMQQAIEQGKLALPACRPNPPVGCVAVKDGEIIAMGHTQPPGNMHAEAMVLAQLNDLQGVSLFVTLEPCSFVGRTPSCAKTMVERGVERVYVGLIDSHVKNQGRGIQILRDAGIPVEVGVLQAQLEQELGPYLLSGEG</sequence>
<dbReference type="Gene3D" id="3.40.140.10">
    <property type="entry name" value="Cytidine Deaminase, domain 2"/>
    <property type="match status" value="1"/>
</dbReference>